<sequence length="666" mass="75430">MTKSSFSLFCIMLLLFIMPTLHHAFGAETMIVPRLIPLNDFFKNPTSGGFQLSPDGKHIAFLKPWMNRMNIHIMKAGESVDNSIRITSAQNRDIPDFLWVNNERVVYIQDQGGDEDYKAYGVNIDGSNPKVLTPFPKTRVTFVDDLEDDDNHILIGLNRRNPRIFDVYRLNVNSGKMKMVAENPGNVAGWLTDHDGQLRIAVTSDGVNSSILYRPTEKDKFKLVITTSFKDQLFPLRFTPDNKLLYVASNIDRDKSAIFLYDPSTGKHGDLIFEHPEVDVNRLISSIRTKKVTGVTYVTDKRHYHFFDKGRANVQSLLEKLIPGVEVVVTDFSRDEHKLLVRSYSDKTLGAWYLYDRLQRRLTKLIDVSPWLDSDEMANMQPITFQSRDGLTIHGYLTLPIATEATNLPIVLNPHGGPWVRDSWGFNPEVQFLANRGYGVLQINYRGSTGYGKKFWTSSFKQWGLKMQDDLTDGVQWLIDKGIADPSRVAIYGASYGGYATLAGLAFTPDLYACGVDYVGVSNIFTLLETLPPYWELGRKKMYEMIGDPETEKELLKAASPVFHADKIVKPLLVVQGANDPRVKKAEADQIVHALRDRGIDVPYMVKDNEGHGFRNEENRFHVYKTMEAFLARHIGGLSETEPDVLTPLSDTPVDNSMLKTMKSEK</sequence>
<dbReference type="Proteomes" id="UP000233256">
    <property type="component" value="Unassembled WGS sequence"/>
</dbReference>
<dbReference type="Gene3D" id="3.40.50.1820">
    <property type="entry name" value="alpha/beta hydrolase"/>
    <property type="match status" value="1"/>
</dbReference>
<feature type="domain" description="Peptidase S9 prolyl oligopeptidase catalytic" evidence="2">
    <location>
        <begin position="424"/>
        <end position="636"/>
    </location>
</feature>
<organism evidence="3 4">
    <name type="scientific">Candidatus Wallbacteria bacterium HGW-Wallbacteria-1</name>
    <dbReference type="NCBI Taxonomy" id="2013854"/>
    <lineage>
        <taxon>Bacteria</taxon>
        <taxon>Candidatus Walliibacteriota</taxon>
    </lineage>
</organism>
<dbReference type="GO" id="GO:0004252">
    <property type="term" value="F:serine-type endopeptidase activity"/>
    <property type="evidence" value="ECO:0007669"/>
    <property type="project" value="TreeGrafter"/>
</dbReference>
<dbReference type="InterPro" id="IPR011042">
    <property type="entry name" value="6-blade_b-propeller_TolB-like"/>
</dbReference>
<dbReference type="PANTHER" id="PTHR42776">
    <property type="entry name" value="SERINE PEPTIDASE S9 FAMILY MEMBER"/>
    <property type="match status" value="1"/>
</dbReference>
<keyword evidence="1" id="KW-0378">Hydrolase</keyword>
<proteinExistence type="predicted"/>
<dbReference type="SUPFAM" id="SSF82171">
    <property type="entry name" value="DPP6 N-terminal domain-like"/>
    <property type="match status" value="1"/>
</dbReference>
<reference evidence="3 4" key="1">
    <citation type="journal article" date="2017" name="ISME J.">
        <title>Potential for microbial H2 and metal transformations associated with novel bacteria and archaea in deep terrestrial subsurface sediments.</title>
        <authorList>
            <person name="Hernsdorf A.W."/>
            <person name="Amano Y."/>
            <person name="Miyakawa K."/>
            <person name="Ise K."/>
            <person name="Suzuki Y."/>
            <person name="Anantharaman K."/>
            <person name="Probst A."/>
            <person name="Burstein D."/>
            <person name="Thomas B.C."/>
            <person name="Banfield J.F."/>
        </authorList>
    </citation>
    <scope>NUCLEOTIDE SEQUENCE [LARGE SCALE GENOMIC DNA]</scope>
    <source>
        <strain evidence="3">HGW-Wallbacteria-1</strain>
    </source>
</reference>
<dbReference type="InterPro" id="IPR029058">
    <property type="entry name" value="AB_hydrolase_fold"/>
</dbReference>
<dbReference type="Pfam" id="PF00326">
    <property type="entry name" value="Peptidase_S9"/>
    <property type="match status" value="1"/>
</dbReference>
<dbReference type="SUPFAM" id="SSF53474">
    <property type="entry name" value="alpha/beta-Hydrolases"/>
    <property type="match status" value="1"/>
</dbReference>
<dbReference type="GO" id="GO:0006508">
    <property type="term" value="P:proteolysis"/>
    <property type="evidence" value="ECO:0007669"/>
    <property type="project" value="InterPro"/>
</dbReference>
<evidence type="ECO:0000313" key="4">
    <source>
        <dbReference type="Proteomes" id="UP000233256"/>
    </source>
</evidence>
<dbReference type="InterPro" id="IPR001375">
    <property type="entry name" value="Peptidase_S9_cat"/>
</dbReference>
<evidence type="ECO:0000313" key="3">
    <source>
        <dbReference type="EMBL" id="PKK90034.1"/>
    </source>
</evidence>
<dbReference type="EMBL" id="PGXC01000009">
    <property type="protein sequence ID" value="PKK90034.1"/>
    <property type="molecule type" value="Genomic_DNA"/>
</dbReference>
<accession>A0A2N1PNX7</accession>
<evidence type="ECO:0000256" key="1">
    <source>
        <dbReference type="ARBA" id="ARBA00022801"/>
    </source>
</evidence>
<protein>
    <submittedName>
        <fullName evidence="3">S9 family peptidase</fullName>
    </submittedName>
</protein>
<comment type="caution">
    <text evidence="3">The sequence shown here is derived from an EMBL/GenBank/DDBJ whole genome shotgun (WGS) entry which is preliminary data.</text>
</comment>
<dbReference type="Gene3D" id="2.120.10.30">
    <property type="entry name" value="TolB, C-terminal domain"/>
    <property type="match status" value="1"/>
</dbReference>
<evidence type="ECO:0000259" key="2">
    <source>
        <dbReference type="Pfam" id="PF00326"/>
    </source>
</evidence>
<dbReference type="PANTHER" id="PTHR42776:SF27">
    <property type="entry name" value="DIPEPTIDYL PEPTIDASE FAMILY MEMBER 6"/>
    <property type="match status" value="1"/>
</dbReference>
<dbReference type="AlphaFoldDB" id="A0A2N1PNX7"/>
<name>A0A2N1PNX7_9BACT</name>
<gene>
    <name evidence="3" type="ORF">CVV64_11765</name>
</gene>